<dbReference type="Gene3D" id="3.30.300.20">
    <property type="match status" value="1"/>
</dbReference>
<keyword evidence="3" id="KW-0133">Cell shape</keyword>
<keyword evidence="2 3" id="KW-0694">RNA-binding</keyword>
<dbReference type="GO" id="GO:0008360">
    <property type="term" value="P:regulation of cell shape"/>
    <property type="evidence" value="ECO:0007669"/>
    <property type="project" value="UniProtKB-KW"/>
</dbReference>
<dbReference type="Pfam" id="PF13083">
    <property type="entry name" value="KH_KhpA-B"/>
    <property type="match status" value="1"/>
</dbReference>
<protein>
    <recommendedName>
        <fullName evidence="3">RNA-binding protein KhpA</fullName>
    </recommendedName>
    <alternativeName>
        <fullName evidence="3">KH-domain protein A</fullName>
    </alternativeName>
</protein>
<proteinExistence type="inferred from homology"/>
<comment type="function">
    <text evidence="3">A probable RNA chaperone. Forms a complex with KhpB which binds to cellular RNA and controls its expression. Plays a role in peptidoglycan (PG) homeostasis and cell length regulation.</text>
</comment>
<accession>A0A6J4URI6</accession>
<evidence type="ECO:0000256" key="2">
    <source>
        <dbReference type="ARBA" id="ARBA00022884"/>
    </source>
</evidence>
<dbReference type="HAMAP" id="MF_00088">
    <property type="entry name" value="KhpA"/>
    <property type="match status" value="1"/>
</dbReference>
<dbReference type="InterPro" id="IPR015946">
    <property type="entry name" value="KH_dom-like_a/b"/>
</dbReference>
<comment type="subunit">
    <text evidence="3">Forms a complex with KhpB.</text>
</comment>
<evidence type="ECO:0000256" key="4">
    <source>
        <dbReference type="SAM" id="MobiDB-lite"/>
    </source>
</evidence>
<name>A0A6J4URI6_9BACT</name>
<dbReference type="InterPro" id="IPR020627">
    <property type="entry name" value="KhpA"/>
</dbReference>
<dbReference type="AlphaFoldDB" id="A0A6J4URI6"/>
<dbReference type="EMBL" id="CADCWL010000056">
    <property type="protein sequence ID" value="CAA9556950.1"/>
    <property type="molecule type" value="Genomic_DNA"/>
</dbReference>
<dbReference type="GO" id="GO:0071555">
    <property type="term" value="P:cell wall organization"/>
    <property type="evidence" value="ECO:0007669"/>
    <property type="project" value="UniProtKB-KW"/>
</dbReference>
<dbReference type="PANTHER" id="PTHR34654">
    <property type="entry name" value="UPF0109 PROTEIN SCO5592"/>
    <property type="match status" value="1"/>
</dbReference>
<keyword evidence="3" id="KW-0961">Cell wall biogenesis/degradation</keyword>
<keyword evidence="1 3" id="KW-0963">Cytoplasm</keyword>
<dbReference type="PROSITE" id="PS50084">
    <property type="entry name" value="KH_TYPE_1"/>
    <property type="match status" value="1"/>
</dbReference>
<feature type="region of interest" description="Disordered" evidence="4">
    <location>
        <begin position="1"/>
        <end position="35"/>
    </location>
</feature>
<organism evidence="5">
    <name type="scientific">uncultured Thermomicrobiales bacterium</name>
    <dbReference type="NCBI Taxonomy" id="1645740"/>
    <lineage>
        <taxon>Bacteria</taxon>
        <taxon>Pseudomonadati</taxon>
        <taxon>Thermomicrobiota</taxon>
        <taxon>Thermomicrobia</taxon>
        <taxon>Thermomicrobiales</taxon>
        <taxon>environmental samples</taxon>
    </lineage>
</organism>
<dbReference type="GO" id="GO:0003723">
    <property type="term" value="F:RNA binding"/>
    <property type="evidence" value="ECO:0007669"/>
    <property type="project" value="UniProtKB-UniRule"/>
</dbReference>
<comment type="similarity">
    <text evidence="3">Belongs to the KhpA RNA-binding protein family.</text>
</comment>
<dbReference type="InterPro" id="IPR009019">
    <property type="entry name" value="KH_sf_prok-type"/>
</dbReference>
<evidence type="ECO:0000256" key="1">
    <source>
        <dbReference type="ARBA" id="ARBA00022490"/>
    </source>
</evidence>
<keyword evidence="3" id="KW-0143">Chaperone</keyword>
<dbReference type="SUPFAM" id="SSF54814">
    <property type="entry name" value="Prokaryotic type KH domain (KH-domain type II)"/>
    <property type="match status" value="1"/>
</dbReference>
<dbReference type="GO" id="GO:0005737">
    <property type="term" value="C:cytoplasm"/>
    <property type="evidence" value="ECO:0007669"/>
    <property type="project" value="UniProtKB-SubCell"/>
</dbReference>
<dbReference type="PANTHER" id="PTHR34654:SF1">
    <property type="entry name" value="RNA-BINDING PROTEIN KHPA"/>
    <property type="match status" value="1"/>
</dbReference>
<reference evidence="5" key="1">
    <citation type="submission" date="2020-02" db="EMBL/GenBank/DDBJ databases">
        <authorList>
            <person name="Meier V. D."/>
        </authorList>
    </citation>
    <scope>NUCLEOTIDE SEQUENCE</scope>
    <source>
        <strain evidence="5">AVDCRST_MAG19</strain>
    </source>
</reference>
<gene>
    <name evidence="3" type="primary">khpA</name>
    <name evidence="5" type="ORF">AVDCRST_MAG19-1305</name>
</gene>
<evidence type="ECO:0000313" key="5">
    <source>
        <dbReference type="EMBL" id="CAA9556950.1"/>
    </source>
</evidence>
<sequence length="113" mass="11939">MVDPEPDIGSGADEGFDDETMGTPGAGTPSGVDPSERLRGLILYLARSLVDAPDAVVVEADRRGQGVHLTLRVPEEELGKVIGRQGRIARAMRTALMIAGSRDDVRASLDIEG</sequence>
<comment type="subcellular location">
    <subcellularLocation>
        <location evidence="3">Cytoplasm</location>
    </subcellularLocation>
</comment>
<dbReference type="CDD" id="cd22533">
    <property type="entry name" value="KH-II_YlqC-like"/>
    <property type="match status" value="1"/>
</dbReference>
<dbReference type="GO" id="GO:0009252">
    <property type="term" value="P:peptidoglycan biosynthetic process"/>
    <property type="evidence" value="ECO:0007669"/>
    <property type="project" value="UniProtKB-UniRule"/>
</dbReference>
<evidence type="ECO:0000256" key="3">
    <source>
        <dbReference type="HAMAP-Rule" id="MF_00088"/>
    </source>
</evidence>